<proteinExistence type="predicted"/>
<feature type="compositionally biased region" description="Basic and acidic residues" evidence="1">
    <location>
        <begin position="98"/>
        <end position="108"/>
    </location>
</feature>
<protein>
    <submittedName>
        <fullName evidence="2">Uncharacterized protein</fullName>
    </submittedName>
</protein>
<comment type="caution">
    <text evidence="2">The sequence shown here is derived from an EMBL/GenBank/DDBJ whole genome shotgun (WGS) entry which is preliminary data.</text>
</comment>
<dbReference type="EMBL" id="CAJHNH020002618">
    <property type="protein sequence ID" value="CAG5127234.1"/>
    <property type="molecule type" value="Genomic_DNA"/>
</dbReference>
<evidence type="ECO:0000313" key="2">
    <source>
        <dbReference type="EMBL" id="CAG5127234.1"/>
    </source>
</evidence>
<dbReference type="GO" id="GO:0004715">
    <property type="term" value="F:non-membrane spanning protein tyrosine kinase activity"/>
    <property type="evidence" value="ECO:0007669"/>
    <property type="project" value="InterPro"/>
</dbReference>
<organism evidence="2 3">
    <name type="scientific">Candidula unifasciata</name>
    <dbReference type="NCBI Taxonomy" id="100452"/>
    <lineage>
        <taxon>Eukaryota</taxon>
        <taxon>Metazoa</taxon>
        <taxon>Spiralia</taxon>
        <taxon>Lophotrochozoa</taxon>
        <taxon>Mollusca</taxon>
        <taxon>Gastropoda</taxon>
        <taxon>Heterobranchia</taxon>
        <taxon>Euthyneura</taxon>
        <taxon>Panpulmonata</taxon>
        <taxon>Eupulmonata</taxon>
        <taxon>Stylommatophora</taxon>
        <taxon>Helicina</taxon>
        <taxon>Helicoidea</taxon>
        <taxon>Geomitridae</taxon>
        <taxon>Candidula</taxon>
    </lineage>
</organism>
<dbReference type="GO" id="GO:0005576">
    <property type="term" value="C:extracellular region"/>
    <property type="evidence" value="ECO:0007669"/>
    <property type="project" value="TreeGrafter"/>
</dbReference>
<dbReference type="PANTHER" id="PTHR46448:SF1">
    <property type="entry name" value="PROTEIN KINASE DOMAIN-CONTAINING PROTEIN"/>
    <property type="match status" value="1"/>
</dbReference>
<dbReference type="OrthoDB" id="4062651at2759"/>
<dbReference type="PANTHER" id="PTHR46448">
    <property type="entry name" value="PROTEIN KINASE DOMAIN-CONTAINING PROTEIN"/>
    <property type="match status" value="1"/>
</dbReference>
<dbReference type="InterPro" id="IPR042983">
    <property type="entry name" value="PKDCC"/>
</dbReference>
<name>A0A8S3ZCH0_9EUPU</name>
<reference evidence="2" key="1">
    <citation type="submission" date="2021-04" db="EMBL/GenBank/DDBJ databases">
        <authorList>
            <consortium name="Molecular Ecology Group"/>
        </authorList>
    </citation>
    <scope>NUCLEOTIDE SEQUENCE</scope>
</reference>
<accession>A0A8S3ZCH0</accession>
<feature type="region of interest" description="Disordered" evidence="1">
    <location>
        <begin position="98"/>
        <end position="120"/>
    </location>
</feature>
<dbReference type="Proteomes" id="UP000678393">
    <property type="component" value="Unassembled WGS sequence"/>
</dbReference>
<evidence type="ECO:0000256" key="1">
    <source>
        <dbReference type="SAM" id="MobiDB-lite"/>
    </source>
</evidence>
<feature type="non-terminal residue" evidence="2">
    <location>
        <position position="431"/>
    </location>
</feature>
<evidence type="ECO:0000313" key="3">
    <source>
        <dbReference type="Proteomes" id="UP000678393"/>
    </source>
</evidence>
<dbReference type="GO" id="GO:0001501">
    <property type="term" value="P:skeletal system development"/>
    <property type="evidence" value="ECO:0007669"/>
    <property type="project" value="TreeGrafter"/>
</dbReference>
<sequence>AETQKALSQFIRYEQKNFVSLYDYHCQGSVESWGCVFTVTNLRAAAKLCLTDDHCQAFVAFSLHPEAENVMKVVLKNAVDTKPSVDFKTTLFIKRGQEKTLEKDESRTQQDQSQGRESVPTMGVQTCLNQVMLGQVSGRNILEKSLMNHLGYKGLKEQAWKKAASKQDFKSPLEMMKSLGRGGKFVLNFVNPSKDRDGTAKKIMFISEDGPRAYHKAYAILYQLDRILGLYHTPPCVGHRLSSDVVEYHHHNIVWDETFRSLISPDGTLSGILAAPAPTGFSDKMLTLQPLKTMTWEITAFDKSSRLQLEYVLLMWLGRMEKSTEPLAFKNHFIHFSADTAFTSLGTDMSVYEVLQCFRCHTEGQTTSSKVCYLGDEVMRRTRAMFPDEPNVWIQSLKESDLETAMNSAATSAMHIVDTCIDYFGRDHVLY</sequence>
<keyword evidence="3" id="KW-1185">Reference proteome</keyword>
<gene>
    <name evidence="2" type="ORF">CUNI_LOCUS12792</name>
</gene>
<dbReference type="AlphaFoldDB" id="A0A8S3ZCH0"/>